<dbReference type="Pfam" id="PF10509">
    <property type="entry name" value="GalKase_gal_bdg"/>
    <property type="match status" value="1"/>
</dbReference>
<comment type="caution">
    <text evidence="16">The sequence shown here is derived from an EMBL/GenBank/DDBJ whole genome shotgun (WGS) entry which is preliminary data.</text>
</comment>
<keyword evidence="8 11" id="KW-0460">Magnesium</keyword>
<dbReference type="Proteomes" id="UP000019918">
    <property type="component" value="Unassembled WGS sequence"/>
</dbReference>
<organism evidence="16 17">
    <name type="scientific">Erwinia mallotivora</name>
    <dbReference type="NCBI Taxonomy" id="69222"/>
    <lineage>
        <taxon>Bacteria</taxon>
        <taxon>Pseudomonadati</taxon>
        <taxon>Pseudomonadota</taxon>
        <taxon>Gammaproteobacteria</taxon>
        <taxon>Enterobacterales</taxon>
        <taxon>Erwiniaceae</taxon>
        <taxon>Erwinia</taxon>
    </lineage>
</organism>
<comment type="function">
    <text evidence="11">Catalyzes the transfer of the gamma-phosphate of ATP to D-galactose to form alpha-D-galactose-1-phosphate (Gal-1-P).</text>
</comment>
<dbReference type="FunFam" id="3.30.70.890:FF:000001">
    <property type="entry name" value="Galactokinase"/>
    <property type="match status" value="1"/>
</dbReference>
<dbReference type="InterPro" id="IPR020568">
    <property type="entry name" value="Ribosomal_Su5_D2-typ_SF"/>
</dbReference>
<dbReference type="GO" id="GO:0005829">
    <property type="term" value="C:cytosol"/>
    <property type="evidence" value="ECO:0007669"/>
    <property type="project" value="TreeGrafter"/>
</dbReference>
<comment type="catalytic activity">
    <reaction evidence="11">
        <text>alpha-D-galactose + ATP = alpha-D-galactose 1-phosphate + ADP + H(+)</text>
        <dbReference type="Rhea" id="RHEA:13553"/>
        <dbReference type="ChEBI" id="CHEBI:15378"/>
        <dbReference type="ChEBI" id="CHEBI:28061"/>
        <dbReference type="ChEBI" id="CHEBI:30616"/>
        <dbReference type="ChEBI" id="CHEBI:58336"/>
        <dbReference type="ChEBI" id="CHEBI:456216"/>
        <dbReference type="EC" id="2.7.1.6"/>
    </reaction>
</comment>
<dbReference type="PRINTS" id="PR00473">
    <property type="entry name" value="GALCTOKINASE"/>
</dbReference>
<dbReference type="InterPro" id="IPR019539">
    <property type="entry name" value="GalKase_N"/>
</dbReference>
<keyword evidence="17" id="KW-1185">Reference proteome</keyword>
<keyword evidence="4 11" id="KW-0479">Metal-binding</keyword>
<dbReference type="EMBL" id="JFHN01000075">
    <property type="protein sequence ID" value="EXU73509.1"/>
    <property type="molecule type" value="Genomic_DNA"/>
</dbReference>
<dbReference type="InterPro" id="IPR014721">
    <property type="entry name" value="Ribsml_uS5_D2-typ_fold_subgr"/>
</dbReference>
<dbReference type="HAMAP" id="MF_00246">
    <property type="entry name" value="Galactokinase"/>
    <property type="match status" value="1"/>
</dbReference>
<dbReference type="Gene3D" id="3.30.230.10">
    <property type="match status" value="1"/>
</dbReference>
<comment type="similarity">
    <text evidence="1 11">Belongs to the GHMP kinase family. GalK subfamily.</text>
</comment>
<evidence type="ECO:0000256" key="10">
    <source>
        <dbReference type="ARBA" id="ARBA00023277"/>
    </source>
</evidence>
<dbReference type="PANTHER" id="PTHR10457">
    <property type="entry name" value="MEVALONATE KINASE/GALACTOKINASE"/>
    <property type="match status" value="1"/>
</dbReference>
<dbReference type="AlphaFoldDB" id="A0A014M613"/>
<dbReference type="PROSITE" id="PS00106">
    <property type="entry name" value="GALACTOKINASE"/>
    <property type="match status" value="1"/>
</dbReference>
<comment type="pathway">
    <text evidence="11">Carbohydrate metabolism; galactose metabolism.</text>
</comment>
<dbReference type="GO" id="GO:0005524">
    <property type="term" value="F:ATP binding"/>
    <property type="evidence" value="ECO:0007669"/>
    <property type="project" value="UniProtKB-UniRule"/>
</dbReference>
<name>A0A014M613_9GAMM</name>
<dbReference type="Pfam" id="PF00288">
    <property type="entry name" value="GHMP_kinases_N"/>
    <property type="match status" value="1"/>
</dbReference>
<feature type="active site" description="Proton acceptor" evidence="11">
    <location>
        <position position="174"/>
    </location>
</feature>
<keyword evidence="5 11" id="KW-0547">Nucleotide-binding</keyword>
<dbReference type="InterPro" id="IPR000705">
    <property type="entry name" value="Galactokinase"/>
</dbReference>
<dbReference type="PATRIC" id="fig|69222.5.peg.4504"/>
<feature type="binding site" evidence="11">
    <location>
        <position position="162"/>
    </location>
    <ligand>
        <name>Mg(2+)</name>
        <dbReference type="ChEBI" id="CHEBI:18420"/>
    </ligand>
</feature>
<feature type="site" description="Transition state stabilizer" evidence="11">
    <location>
        <position position="28"/>
    </location>
</feature>
<dbReference type="NCBIfam" id="NF003472">
    <property type="entry name" value="PRK05101.1"/>
    <property type="match status" value="1"/>
</dbReference>
<dbReference type="InterPro" id="IPR019741">
    <property type="entry name" value="Galactokinase_CS"/>
</dbReference>
<evidence type="ECO:0000259" key="14">
    <source>
        <dbReference type="Pfam" id="PF08544"/>
    </source>
</evidence>
<evidence type="ECO:0000256" key="11">
    <source>
        <dbReference type="HAMAP-Rule" id="MF_00246"/>
    </source>
</evidence>
<dbReference type="FunFam" id="3.30.230.10:FF:000017">
    <property type="entry name" value="Galactokinase"/>
    <property type="match status" value="1"/>
</dbReference>
<reference evidence="16 17" key="1">
    <citation type="submission" date="2014-02" db="EMBL/GenBank/DDBJ databases">
        <title>Draft genome of Erwinia mallotivora strain BT-MARDI, a papaya dieback pathogen.</title>
        <authorList>
            <person name="Redzuan R."/>
            <person name="Abu Bakar N."/>
            <person name="Badrun R."/>
            <person name="Mohd Raih M.F."/>
            <person name="Rozano L."/>
            <person name="Mat Amin N."/>
        </authorList>
    </citation>
    <scope>NUCLEOTIDE SEQUENCE [LARGE SCALE GENOMIC DNA]</scope>
    <source>
        <strain evidence="16 17">BT-MARDI</strain>
    </source>
</reference>
<evidence type="ECO:0000256" key="6">
    <source>
        <dbReference type="ARBA" id="ARBA00022777"/>
    </source>
</evidence>
<evidence type="ECO:0000256" key="8">
    <source>
        <dbReference type="ARBA" id="ARBA00022842"/>
    </source>
</evidence>
<feature type="binding site" evidence="11">
    <location>
        <position position="223"/>
    </location>
    <ligand>
        <name>substrate</name>
    </ligand>
</feature>
<feature type="domain" description="GHMP kinase N-terminal" evidence="13">
    <location>
        <begin position="94"/>
        <end position="182"/>
    </location>
</feature>
<sequence>MTLKTSAHQIFADQFGYQASHTIQAPGRVNLIGEHTDYNDGFVLPCAIDYQTVIACAKRDDRQIRVIAADYDNQQDIFSLDQPILSHPDQMWANYVRGVVKHLQKRDASFGGMDMVISGDVPQGAGLSSSASLEVAVGTVFQQIYHLSLDGAGIALNGQEAENQFVGCNCGIMDQLISALGKKDHAMLLDCRTLGTRPVPMPEDIAVVIINSNFRRSLVGSEYNTRRQQCETGARFFSQTSLRDVDLNQFKAVEQQLDPVVAKRVRHVLTENARTLEAADALAKGDLSRMAVLMAESHASMRDDFEITVPPIDMLVEIVKATLGERGGVRMTGGGFGGCVVALMPQALVDTVRTAVAEQYEAKSGIKETFYVCKASAGAGQC</sequence>
<evidence type="ECO:0000313" key="17">
    <source>
        <dbReference type="Proteomes" id="UP000019918"/>
    </source>
</evidence>
<dbReference type="Gene3D" id="3.30.70.890">
    <property type="entry name" value="GHMP kinase, C-terminal domain"/>
    <property type="match status" value="1"/>
</dbReference>
<dbReference type="SUPFAM" id="SSF54211">
    <property type="entry name" value="Ribosomal protein S5 domain 2-like"/>
    <property type="match status" value="1"/>
</dbReference>
<dbReference type="GO" id="GO:0000287">
    <property type="term" value="F:magnesium ion binding"/>
    <property type="evidence" value="ECO:0007669"/>
    <property type="project" value="UniProtKB-UniRule"/>
</dbReference>
<evidence type="ECO:0000256" key="7">
    <source>
        <dbReference type="ARBA" id="ARBA00022840"/>
    </source>
</evidence>
<feature type="domain" description="Galactokinase N-terminal" evidence="15">
    <location>
        <begin position="11"/>
        <end position="58"/>
    </location>
</feature>
<dbReference type="SUPFAM" id="SSF55060">
    <property type="entry name" value="GHMP Kinase, C-terminal domain"/>
    <property type="match status" value="1"/>
</dbReference>
<dbReference type="GO" id="GO:0004335">
    <property type="term" value="F:galactokinase activity"/>
    <property type="evidence" value="ECO:0007669"/>
    <property type="project" value="UniProtKB-UniRule"/>
</dbReference>
<protein>
    <recommendedName>
        <fullName evidence="11 12">Galactokinase</fullName>
        <ecNumber evidence="11 12">2.7.1.6</ecNumber>
    </recommendedName>
    <alternativeName>
        <fullName evidence="11">Galactose kinase</fullName>
    </alternativeName>
</protein>
<gene>
    <name evidence="11" type="primary">galK</name>
    <name evidence="16" type="ORF">BG55_22045</name>
</gene>
<dbReference type="PRINTS" id="PR00959">
    <property type="entry name" value="MEVGALKINASE"/>
</dbReference>
<dbReference type="InterPro" id="IPR036554">
    <property type="entry name" value="GHMP_kinase_C_sf"/>
</dbReference>
<evidence type="ECO:0000256" key="1">
    <source>
        <dbReference type="ARBA" id="ARBA00006566"/>
    </source>
</evidence>
<dbReference type="InterPro" id="IPR022963">
    <property type="entry name" value="Galactokinase_bac"/>
</dbReference>
<feature type="binding site" evidence="11">
    <location>
        <begin position="34"/>
        <end position="37"/>
    </location>
    <ligand>
        <name>substrate</name>
    </ligand>
</feature>
<evidence type="ECO:0000256" key="9">
    <source>
        <dbReference type="ARBA" id="ARBA00023144"/>
    </source>
</evidence>
<evidence type="ECO:0000259" key="13">
    <source>
        <dbReference type="Pfam" id="PF00288"/>
    </source>
</evidence>
<feature type="domain" description="GHMP kinase C-terminal" evidence="14">
    <location>
        <begin position="279"/>
        <end position="361"/>
    </location>
</feature>
<dbReference type="UniPathway" id="UPA00214"/>
<evidence type="ECO:0000256" key="4">
    <source>
        <dbReference type="ARBA" id="ARBA00022723"/>
    </source>
</evidence>
<dbReference type="Pfam" id="PF08544">
    <property type="entry name" value="GHMP_kinases_C"/>
    <property type="match status" value="1"/>
</dbReference>
<keyword evidence="9 11" id="KW-0299">Galactose metabolism</keyword>
<evidence type="ECO:0000313" key="16">
    <source>
        <dbReference type="EMBL" id="EXU73509.1"/>
    </source>
</evidence>
<proteinExistence type="inferred from homology"/>
<dbReference type="GO" id="GO:0006012">
    <property type="term" value="P:galactose metabolic process"/>
    <property type="evidence" value="ECO:0007669"/>
    <property type="project" value="UniProtKB-UniRule"/>
</dbReference>
<dbReference type="PANTHER" id="PTHR10457:SF7">
    <property type="entry name" value="GALACTOKINASE-RELATED"/>
    <property type="match status" value="1"/>
</dbReference>
<keyword evidence="10 11" id="KW-0119">Carbohydrate metabolism</keyword>
<keyword evidence="3 11" id="KW-0808">Transferase</keyword>
<evidence type="ECO:0000256" key="2">
    <source>
        <dbReference type="ARBA" id="ARBA00022490"/>
    </source>
</evidence>
<dbReference type="InterPro" id="IPR013750">
    <property type="entry name" value="GHMP_kinase_C_dom"/>
</dbReference>
<evidence type="ECO:0000256" key="3">
    <source>
        <dbReference type="ARBA" id="ARBA00022679"/>
    </source>
</evidence>
<evidence type="ECO:0000259" key="15">
    <source>
        <dbReference type="Pfam" id="PF10509"/>
    </source>
</evidence>
<evidence type="ECO:0000256" key="5">
    <source>
        <dbReference type="ARBA" id="ARBA00022741"/>
    </source>
</evidence>
<feature type="binding site" evidence="11">
    <location>
        <position position="130"/>
    </location>
    <ligand>
        <name>Mg(2+)</name>
        <dbReference type="ChEBI" id="CHEBI:18420"/>
    </ligand>
</feature>
<dbReference type="RefSeq" id="WP_034941567.1">
    <property type="nucleotide sequence ID" value="NZ_JFHN01000075.1"/>
</dbReference>
<evidence type="ECO:0000256" key="12">
    <source>
        <dbReference type="NCBIfam" id="TIGR00131"/>
    </source>
</evidence>
<accession>A0A014M613</accession>
<dbReference type="PIRSF" id="PIRSF000530">
    <property type="entry name" value="Galactokinase"/>
    <property type="match status" value="1"/>
</dbReference>
<dbReference type="PROSITE" id="PS00627">
    <property type="entry name" value="GHMP_KINASES_ATP"/>
    <property type="match status" value="1"/>
</dbReference>
<feature type="binding site" evidence="11">
    <location>
        <begin position="124"/>
        <end position="130"/>
    </location>
    <ligand>
        <name>ATP</name>
        <dbReference type="ChEBI" id="CHEBI:30616"/>
    </ligand>
</feature>
<dbReference type="EC" id="2.7.1.6" evidence="11 12"/>
<dbReference type="OrthoDB" id="250531at2"/>
<keyword evidence="6 11" id="KW-0418">Kinase</keyword>
<keyword evidence="7 11" id="KW-0067">ATP-binding</keyword>
<comment type="caution">
    <text evidence="11">Lacks conserved residue(s) required for the propagation of feature annotation.</text>
</comment>
<dbReference type="InterPro" id="IPR006204">
    <property type="entry name" value="GHMP_kinase_N_dom"/>
</dbReference>
<dbReference type="InterPro" id="IPR006206">
    <property type="entry name" value="Mevalonate/galactokinase"/>
</dbReference>
<dbReference type="STRING" id="69222.BG55_22045"/>
<comment type="subcellular location">
    <subcellularLocation>
        <location evidence="11">Cytoplasm</location>
    </subcellularLocation>
</comment>
<keyword evidence="2 11" id="KW-0963">Cytoplasm</keyword>
<dbReference type="InterPro" id="IPR006203">
    <property type="entry name" value="GHMP_knse_ATP-bd_CS"/>
</dbReference>
<dbReference type="NCBIfam" id="TIGR00131">
    <property type="entry name" value="gal_kin"/>
    <property type="match status" value="1"/>
</dbReference>